<dbReference type="Proteomes" id="UP000000758">
    <property type="component" value="Chromosome"/>
</dbReference>
<keyword evidence="2" id="KW-1185">Reference proteome</keyword>
<sequence length="177" mass="19216">MPRYRGSVVLTTREEAPAGAHIPLLYEESVEEHPTVLAGLILQKAGAGAGERELVIGIDPGSRTGLSVFYLGREIESSIHSTTEGLVSHIITVLAGLSTRRKIVRIGNGSMPAAKAIGAMLNLRFCSSFELEFVDEYGTSPRSKNNNQAGKRDRLSARYISQRTGRRRVVLPHSMTG</sequence>
<dbReference type="HOGENOM" id="CLU_121770_0_0_2"/>
<proteinExistence type="predicted"/>
<gene>
    <name evidence="1" type="ordered locus">CENSYa_1744</name>
</gene>
<dbReference type="EMBL" id="DP000238">
    <property type="protein sequence ID" value="ABK78355.1"/>
    <property type="molecule type" value="Genomic_DNA"/>
</dbReference>
<dbReference type="PATRIC" id="fig|414004.10.peg.1591"/>
<accession>A0RYD8</accession>
<dbReference type="AlphaFoldDB" id="A0RYD8"/>
<organism evidence="1 2">
    <name type="scientific">Cenarchaeum symbiosum (strain A)</name>
    <dbReference type="NCBI Taxonomy" id="414004"/>
    <lineage>
        <taxon>Archaea</taxon>
        <taxon>Nitrososphaerota</taxon>
        <taxon>Candidatus Cenarchaeales</taxon>
        <taxon>Candidatus Cenarchaeaceae</taxon>
        <taxon>Candidatus Cenarchaeum</taxon>
    </lineage>
</organism>
<protein>
    <submittedName>
        <fullName evidence="1">Uncharacterized protein</fullName>
    </submittedName>
</protein>
<dbReference type="EnsemblBacteria" id="ABK78355">
    <property type="protein sequence ID" value="ABK78355"/>
    <property type="gene ID" value="CENSYa_1744"/>
</dbReference>
<evidence type="ECO:0000313" key="2">
    <source>
        <dbReference type="Proteomes" id="UP000000758"/>
    </source>
</evidence>
<dbReference type="KEGG" id="csy:CENSYa_1744"/>
<dbReference type="STRING" id="414004.CENSYa_1744"/>
<reference evidence="1 2" key="1">
    <citation type="journal article" date="2006" name="Proc. Natl. Acad. Sci. U.S.A.">
        <title>Genomic analysis of the uncultivated marine crenarchaeote Cenarchaeum symbiosum.</title>
        <authorList>
            <person name="Hallam S.J."/>
            <person name="Konstantinidis K.T."/>
            <person name="Putnam N."/>
            <person name="Schleper C."/>
            <person name="Watanabe Y."/>
            <person name="Sugahara J."/>
            <person name="Preston C."/>
            <person name="de la Torre J."/>
            <person name="Richardson P.M."/>
            <person name="DeLong E.F."/>
        </authorList>
    </citation>
    <scope>NUCLEOTIDE SEQUENCE [LARGE SCALE GENOMIC DNA]</scope>
    <source>
        <strain evidence="2">A</strain>
    </source>
</reference>
<evidence type="ECO:0000313" key="1">
    <source>
        <dbReference type="EMBL" id="ABK78355.1"/>
    </source>
</evidence>
<name>A0RYD8_CENSY</name>